<evidence type="ECO:0000313" key="3">
    <source>
        <dbReference type="Proteomes" id="UP000279833"/>
    </source>
</evidence>
<proteinExistence type="predicted"/>
<evidence type="ECO:0000313" key="2">
    <source>
        <dbReference type="EMBL" id="VDP47820.1"/>
    </source>
</evidence>
<dbReference type="Proteomes" id="UP000279833">
    <property type="component" value="Unassembled WGS sequence"/>
</dbReference>
<feature type="region of interest" description="Disordered" evidence="1">
    <location>
        <begin position="1"/>
        <end position="34"/>
    </location>
</feature>
<protein>
    <submittedName>
        <fullName evidence="2 4">Uncharacterized protein</fullName>
    </submittedName>
</protein>
<organism evidence="4">
    <name type="scientific">Schistosoma curassoni</name>
    <dbReference type="NCBI Taxonomy" id="6186"/>
    <lineage>
        <taxon>Eukaryota</taxon>
        <taxon>Metazoa</taxon>
        <taxon>Spiralia</taxon>
        <taxon>Lophotrochozoa</taxon>
        <taxon>Platyhelminthes</taxon>
        <taxon>Trematoda</taxon>
        <taxon>Digenea</taxon>
        <taxon>Strigeidida</taxon>
        <taxon>Schistosomatoidea</taxon>
        <taxon>Schistosomatidae</taxon>
        <taxon>Schistosoma</taxon>
    </lineage>
</organism>
<name>A0A183KB06_9TREM</name>
<accession>A0A183KB06</accession>
<reference evidence="2 3" key="2">
    <citation type="submission" date="2018-11" db="EMBL/GenBank/DDBJ databases">
        <authorList>
            <consortium name="Pathogen Informatics"/>
        </authorList>
    </citation>
    <scope>NUCLEOTIDE SEQUENCE [LARGE SCALE GENOMIC DNA]</scope>
    <source>
        <strain evidence="2">Dakar</strain>
        <strain evidence="3">Dakar, Senegal</strain>
    </source>
</reference>
<evidence type="ECO:0000313" key="4">
    <source>
        <dbReference type="WBParaSite" id="SCUD_0001219701-mRNA-1"/>
    </source>
</evidence>
<feature type="compositionally biased region" description="Acidic residues" evidence="1">
    <location>
        <begin position="1"/>
        <end position="21"/>
    </location>
</feature>
<evidence type="ECO:0000256" key="1">
    <source>
        <dbReference type="SAM" id="MobiDB-lite"/>
    </source>
</evidence>
<reference evidence="4" key="1">
    <citation type="submission" date="2016-06" db="UniProtKB">
        <authorList>
            <consortium name="WormBaseParasite"/>
        </authorList>
    </citation>
    <scope>IDENTIFICATION</scope>
</reference>
<keyword evidence="3" id="KW-1185">Reference proteome</keyword>
<dbReference type="AlphaFoldDB" id="A0A183KB06"/>
<sequence>MDDDDDALDDDDDALDDDDDQTITRSNNSLSTKSSSQTTNLFHALSFVMKITESFIKYRIQLFSEKPLKQQIT</sequence>
<dbReference type="WBParaSite" id="SCUD_0001219701-mRNA-1">
    <property type="protein sequence ID" value="SCUD_0001219701-mRNA-1"/>
    <property type="gene ID" value="SCUD_0001219701"/>
</dbReference>
<dbReference type="EMBL" id="UZAK01034942">
    <property type="protein sequence ID" value="VDP47820.1"/>
    <property type="molecule type" value="Genomic_DNA"/>
</dbReference>
<gene>
    <name evidence="2" type="ORF">SCUD_LOCUS12194</name>
</gene>